<dbReference type="AlphaFoldDB" id="A0A1M5MGK5"/>
<keyword evidence="1" id="KW-0472">Membrane</keyword>
<accession>A0A1M5MGK5</accession>
<proteinExistence type="predicted"/>
<dbReference type="STRING" id="1416778.SAMN05443633_12225"/>
<dbReference type="Proteomes" id="UP000184518">
    <property type="component" value="Unassembled WGS sequence"/>
</dbReference>
<name>A0A1M5MGK5_9FLAO</name>
<gene>
    <name evidence="2" type="ORF">SAMN05443633_12225</name>
</gene>
<evidence type="ECO:0000313" key="2">
    <source>
        <dbReference type="EMBL" id="SHG76574.1"/>
    </source>
</evidence>
<reference evidence="3" key="1">
    <citation type="submission" date="2016-11" db="EMBL/GenBank/DDBJ databases">
        <authorList>
            <person name="Varghese N."/>
            <person name="Submissions S."/>
        </authorList>
    </citation>
    <scope>NUCLEOTIDE SEQUENCE [LARGE SCALE GENOMIC DNA]</scope>
    <source>
        <strain evidence="3">DSM 27619</strain>
    </source>
</reference>
<evidence type="ECO:0000313" key="3">
    <source>
        <dbReference type="Proteomes" id="UP000184518"/>
    </source>
</evidence>
<keyword evidence="3" id="KW-1185">Reference proteome</keyword>
<sequence>MTRLLYSYIILISALSLICFSCNKTSPIKNREVNTIEKENKKIAKSSFISEDNPSTVSLPFSFHQYFKDQYSEMKYPSYE</sequence>
<organism evidence="2 3">
    <name type="scientific">Chryseobacterium arachidis</name>
    <dbReference type="NCBI Taxonomy" id="1416778"/>
    <lineage>
        <taxon>Bacteria</taxon>
        <taxon>Pseudomonadati</taxon>
        <taxon>Bacteroidota</taxon>
        <taxon>Flavobacteriia</taxon>
        <taxon>Flavobacteriales</taxon>
        <taxon>Weeksellaceae</taxon>
        <taxon>Chryseobacterium group</taxon>
        <taxon>Chryseobacterium</taxon>
    </lineage>
</organism>
<protein>
    <submittedName>
        <fullName evidence="2">Uncharacterized protein</fullName>
    </submittedName>
</protein>
<keyword evidence="1" id="KW-0812">Transmembrane</keyword>
<keyword evidence="1" id="KW-1133">Transmembrane helix</keyword>
<feature type="transmembrane region" description="Helical" evidence="1">
    <location>
        <begin position="6"/>
        <end position="23"/>
    </location>
</feature>
<dbReference type="RefSeq" id="WP_072964114.1">
    <property type="nucleotide sequence ID" value="NZ_JBHSOO010000001.1"/>
</dbReference>
<dbReference type="EMBL" id="FQUT01000022">
    <property type="protein sequence ID" value="SHG76574.1"/>
    <property type="molecule type" value="Genomic_DNA"/>
</dbReference>
<evidence type="ECO:0000256" key="1">
    <source>
        <dbReference type="SAM" id="Phobius"/>
    </source>
</evidence>